<evidence type="ECO:0000256" key="1">
    <source>
        <dbReference type="SAM" id="SignalP"/>
    </source>
</evidence>
<feature type="chain" id="PRO_5047538642" evidence="1">
    <location>
        <begin position="22"/>
        <end position="83"/>
    </location>
</feature>
<reference evidence="3" key="1">
    <citation type="journal article" date="2019" name="Int. J. Syst. Evol. Microbiol.">
        <title>The Global Catalogue of Microorganisms (GCM) 10K type strain sequencing project: providing services to taxonomists for standard genome sequencing and annotation.</title>
        <authorList>
            <consortium name="The Broad Institute Genomics Platform"/>
            <consortium name="The Broad Institute Genome Sequencing Center for Infectious Disease"/>
            <person name="Wu L."/>
            <person name="Ma J."/>
        </authorList>
    </citation>
    <scope>NUCLEOTIDE SEQUENCE [LARGE SCALE GENOMIC DNA]</scope>
    <source>
        <strain evidence="3">KCTC 42730</strain>
    </source>
</reference>
<protein>
    <submittedName>
        <fullName evidence="2">Uncharacterized protein</fullName>
    </submittedName>
</protein>
<keyword evidence="1" id="KW-0732">Signal</keyword>
<keyword evidence="3" id="KW-1185">Reference proteome</keyword>
<comment type="caution">
    <text evidence="2">The sequence shown here is derived from an EMBL/GenBank/DDBJ whole genome shotgun (WGS) entry which is preliminary data.</text>
</comment>
<name>A0ABV7CN47_9GAMM</name>
<proteinExistence type="predicted"/>
<organism evidence="2 3">
    <name type="scientific">Pseudoalteromonas fenneropenaei</name>
    <dbReference type="NCBI Taxonomy" id="1737459"/>
    <lineage>
        <taxon>Bacteria</taxon>
        <taxon>Pseudomonadati</taxon>
        <taxon>Pseudomonadota</taxon>
        <taxon>Gammaproteobacteria</taxon>
        <taxon>Alteromonadales</taxon>
        <taxon>Pseudoalteromonadaceae</taxon>
        <taxon>Pseudoalteromonas</taxon>
    </lineage>
</organism>
<gene>
    <name evidence="2" type="ORF">ACFOEE_15615</name>
</gene>
<sequence>MKNVLTCVALFALLAALPAAAEVSVGFSINNWQQDIELRGRAVTAKNTVLSAELAKKYKLTDTFLLTPTLTLGVGTHHSIPVK</sequence>
<feature type="signal peptide" evidence="1">
    <location>
        <begin position="1"/>
        <end position="21"/>
    </location>
</feature>
<evidence type="ECO:0000313" key="2">
    <source>
        <dbReference type="EMBL" id="MFC3033946.1"/>
    </source>
</evidence>
<dbReference type="RefSeq" id="WP_377126292.1">
    <property type="nucleotide sequence ID" value="NZ_JBHRSD010000029.1"/>
</dbReference>
<accession>A0ABV7CN47</accession>
<evidence type="ECO:0000313" key="3">
    <source>
        <dbReference type="Proteomes" id="UP001595453"/>
    </source>
</evidence>
<dbReference type="EMBL" id="JBHRSD010000029">
    <property type="protein sequence ID" value="MFC3033946.1"/>
    <property type="molecule type" value="Genomic_DNA"/>
</dbReference>
<dbReference type="Proteomes" id="UP001595453">
    <property type="component" value="Unassembled WGS sequence"/>
</dbReference>